<sequence length="331" mass="36183">MATFFGVLRKRALAPSLASVGFEERGFPVTPTAATARLEAVPQAVVCGFEWAIEGASLWELERRLALVEPEQRGFAYEGATMGYTILDAMPGGGRDRTKALLEGPGEPHIFLTYIGIGFAMARLPRPLWKNILPELDGVHHHPIMSWLAVDGYGFDRAYFDTRRWVDEQAEPAPYPWAGRPDYFSRAFDQGVGRALWFINGGVPEAAAAAADAFPESRRPDLWSGIGLAATFAGGADRAGLATLRRLSGPHHAELALGVVFAIKARTYSTYVPEHSVLAAEVLADLTVEAAEALADRTEVSFVDEGPEPPYELWRERIRAEFRAGSQERAA</sequence>
<dbReference type="EMBL" id="FNSO01000004">
    <property type="protein sequence ID" value="SED35604.1"/>
    <property type="molecule type" value="Genomic_DNA"/>
</dbReference>
<gene>
    <name evidence="1" type="ORF">SAMN04489727_7540</name>
</gene>
<dbReference type="OrthoDB" id="2530105at2"/>
<dbReference type="STRING" id="208445.SAMN04489727_7540"/>
<accession>A0A1H5A1F4</accession>
<name>A0A1H5A1F4_9PSEU</name>
<protein>
    <recommendedName>
        <fullName evidence="3">Enediyne biosynthesis protein</fullName>
    </recommendedName>
</protein>
<organism evidence="1 2">
    <name type="scientific">Amycolatopsis tolypomycina</name>
    <dbReference type="NCBI Taxonomy" id="208445"/>
    <lineage>
        <taxon>Bacteria</taxon>
        <taxon>Bacillati</taxon>
        <taxon>Actinomycetota</taxon>
        <taxon>Actinomycetes</taxon>
        <taxon>Pseudonocardiales</taxon>
        <taxon>Pseudonocardiaceae</taxon>
        <taxon>Amycolatopsis</taxon>
    </lineage>
</organism>
<keyword evidence="2" id="KW-1185">Reference proteome</keyword>
<dbReference type="InterPro" id="IPR012964">
    <property type="entry name" value="DUF1702"/>
</dbReference>
<reference evidence="2" key="1">
    <citation type="submission" date="2016-10" db="EMBL/GenBank/DDBJ databases">
        <authorList>
            <person name="Varghese N."/>
            <person name="Submissions S."/>
        </authorList>
    </citation>
    <scope>NUCLEOTIDE SEQUENCE [LARGE SCALE GENOMIC DNA]</scope>
    <source>
        <strain evidence="2">DSM 44544</strain>
    </source>
</reference>
<dbReference type="Pfam" id="PF08012">
    <property type="entry name" value="DUF1702"/>
    <property type="match status" value="1"/>
</dbReference>
<dbReference type="AlphaFoldDB" id="A0A1H5A1F4"/>
<evidence type="ECO:0000313" key="1">
    <source>
        <dbReference type="EMBL" id="SED35604.1"/>
    </source>
</evidence>
<evidence type="ECO:0000313" key="2">
    <source>
        <dbReference type="Proteomes" id="UP000199622"/>
    </source>
</evidence>
<dbReference type="Proteomes" id="UP000199622">
    <property type="component" value="Unassembled WGS sequence"/>
</dbReference>
<proteinExistence type="predicted"/>
<dbReference type="RefSeq" id="WP_091316470.1">
    <property type="nucleotide sequence ID" value="NZ_FNSO01000004.1"/>
</dbReference>
<evidence type="ECO:0008006" key="3">
    <source>
        <dbReference type="Google" id="ProtNLM"/>
    </source>
</evidence>